<comment type="caution">
    <text evidence="18">The sequence shown here is derived from an EMBL/GenBank/DDBJ whole genome shotgun (WGS) entry which is preliminary data.</text>
</comment>
<evidence type="ECO:0000256" key="1">
    <source>
        <dbReference type="ARBA" id="ARBA00004141"/>
    </source>
</evidence>
<dbReference type="Pfam" id="PF03725">
    <property type="entry name" value="RNase_PH_C"/>
    <property type="match status" value="1"/>
</dbReference>
<feature type="transmembrane region" description="Helical" evidence="16">
    <location>
        <begin position="354"/>
        <end position="372"/>
    </location>
</feature>
<reference evidence="18" key="1">
    <citation type="submission" date="2023-11" db="EMBL/GenBank/DDBJ databases">
        <title>Genome assemblies of two species of porcelain crab, Petrolisthes cinctipes and Petrolisthes manimaculis (Anomura: Porcellanidae).</title>
        <authorList>
            <person name="Angst P."/>
        </authorList>
    </citation>
    <scope>NUCLEOTIDE SEQUENCE</scope>
    <source>
        <strain evidence="18">PB745_02</strain>
        <tissue evidence="18">Gill</tissue>
    </source>
</reference>
<sequence length="751" mass="82096">MEIISPEGLRQDGRTPTCLRIIKCRLGLYDRPNGSAYIEMGNTKVLAAVYGPREVRSKNKQNLDECVIQCEMSRIAACGGERVRRARDKRTRALSHQIAGVFHAAIRKSKYPGSQIDIYVQVLQEDGGVMSACVNASTLALIHAGVELLDYVTSCTASINKQTAILDATNMEGQAGCEVTVSLLPNKGSIVSLDSSHTVHRDQFEAVMDLATAGCQQVYQELFSQQKKPTRPHPLLFYWNVKMSGKVRATYNELDGENKSFDGAGSSSDSAPPSLPSLDPGAQIEMSAAVAGVVPDDTFTVDQAVNALGFGKFQVKLSLITGLCWMADSMEMMILAILGPALHCHWHLPEWKQAFLTTAVFIGMMLSSAFWGHLSDKYGRKRSLRLAGVLLAYWGLLSAFAPTYTWIVLLRGLVGFAIGCVPQSVTLYAEFLPAHQRGKCVVLLDCFWAMGACAEVILALWVMPTLGWSGLLALSIIPLVLFVIVCQWLPESARFHATSGDSEKAMATLQKIAEENGKPMLLGRLIVDDVAQMNRGRIRDLLVPELKWTTLLLWFIWSSCAFCYYGIVLMTTELFEAQGSLCSISGTDPAFTCTADCRPLSSSDYLDLLWTTLAEFPGIFFTILVIERLGRKTTMALEFGIFVIAVVLLFICTSNRTWLTVILFVARGIISGVFQAAYVYTPEVYPTSLRAMGVGTCSGMARFGAMLTPVIAQVLIRTSVHLATATYGLVAIMAIAAALLLPIETRGRAMT</sequence>
<evidence type="ECO:0000256" key="9">
    <source>
        <dbReference type="ARBA" id="ARBA00022835"/>
    </source>
</evidence>
<dbReference type="PANTHER" id="PTHR23511:SF5">
    <property type="entry name" value="MAJOR FACILITATOR-TYPE TRANSPORTER HXNZ-RELATED"/>
    <property type="match status" value="1"/>
</dbReference>
<dbReference type="EMBL" id="JAWZYT010001069">
    <property type="protein sequence ID" value="KAK4315894.1"/>
    <property type="molecule type" value="Genomic_DNA"/>
</dbReference>
<feature type="transmembrane region" description="Helical" evidence="16">
    <location>
        <begin position="548"/>
        <end position="567"/>
    </location>
</feature>
<dbReference type="SUPFAM" id="SSF54211">
    <property type="entry name" value="Ribosomal protein S5 domain 2-like"/>
    <property type="match status" value="1"/>
</dbReference>
<evidence type="ECO:0000256" key="15">
    <source>
        <dbReference type="SAM" id="MobiDB-lite"/>
    </source>
</evidence>
<dbReference type="InterPro" id="IPR005828">
    <property type="entry name" value="MFS_sugar_transport-like"/>
</dbReference>
<evidence type="ECO:0000256" key="7">
    <source>
        <dbReference type="ARBA" id="ARBA00022490"/>
    </source>
</evidence>
<keyword evidence="10 16" id="KW-1133">Transmembrane helix</keyword>
<feature type="transmembrane region" description="Helical" evidence="16">
    <location>
        <begin position="692"/>
        <end position="716"/>
    </location>
</feature>
<comment type="function">
    <text evidence="12">Non-catalytic component of the RNA exosome complex which has 3'-&gt;5' exoribonuclease activity and participates in a multitude of cellular RNA processing and degradation events.</text>
</comment>
<dbReference type="InterPro" id="IPR036345">
    <property type="entry name" value="ExoRNase_PH_dom2_sf"/>
</dbReference>
<keyword evidence="11 16" id="KW-0472">Membrane</keyword>
<name>A0AAE1PX05_9EUCA</name>
<evidence type="ECO:0000256" key="14">
    <source>
        <dbReference type="ARBA" id="ARBA00073078"/>
    </source>
</evidence>
<keyword evidence="7" id="KW-0963">Cytoplasm</keyword>
<dbReference type="GO" id="GO:0005730">
    <property type="term" value="C:nucleolus"/>
    <property type="evidence" value="ECO:0007669"/>
    <property type="project" value="UniProtKB-SubCell"/>
</dbReference>
<evidence type="ECO:0000259" key="17">
    <source>
        <dbReference type="PROSITE" id="PS50850"/>
    </source>
</evidence>
<dbReference type="InterPro" id="IPR001247">
    <property type="entry name" value="ExoRNase_PH_dom1"/>
</dbReference>
<dbReference type="InterPro" id="IPR027408">
    <property type="entry name" value="PNPase/RNase_PH_dom_sf"/>
</dbReference>
<feature type="domain" description="Major facilitator superfamily (MFS) profile" evidence="17">
    <location>
        <begin position="317"/>
        <end position="746"/>
    </location>
</feature>
<dbReference type="Proteomes" id="UP001292094">
    <property type="component" value="Unassembled WGS sequence"/>
</dbReference>
<dbReference type="GO" id="GO:0000956">
    <property type="term" value="P:nuclear-transcribed mRNA catabolic process"/>
    <property type="evidence" value="ECO:0007669"/>
    <property type="project" value="UniProtKB-ARBA"/>
</dbReference>
<dbReference type="PROSITE" id="PS50850">
    <property type="entry name" value="MFS"/>
    <property type="match status" value="1"/>
</dbReference>
<dbReference type="AlphaFoldDB" id="A0AAE1PX05"/>
<evidence type="ECO:0000313" key="19">
    <source>
        <dbReference type="Proteomes" id="UP001292094"/>
    </source>
</evidence>
<evidence type="ECO:0000256" key="8">
    <source>
        <dbReference type="ARBA" id="ARBA00022692"/>
    </source>
</evidence>
<evidence type="ECO:0000256" key="10">
    <source>
        <dbReference type="ARBA" id="ARBA00022989"/>
    </source>
</evidence>
<evidence type="ECO:0000256" key="5">
    <source>
        <dbReference type="ARBA" id="ARBA00008335"/>
    </source>
</evidence>
<feature type="transmembrane region" description="Helical" evidence="16">
    <location>
        <begin position="608"/>
        <end position="626"/>
    </location>
</feature>
<feature type="region of interest" description="Disordered" evidence="15">
    <location>
        <begin position="258"/>
        <end position="278"/>
    </location>
</feature>
<dbReference type="GO" id="GO:0005737">
    <property type="term" value="C:cytoplasm"/>
    <property type="evidence" value="ECO:0007669"/>
    <property type="project" value="UniProtKB-SubCell"/>
</dbReference>
<dbReference type="SUPFAM" id="SSF103473">
    <property type="entry name" value="MFS general substrate transporter"/>
    <property type="match status" value="1"/>
</dbReference>
<dbReference type="GO" id="GO:0010467">
    <property type="term" value="P:gene expression"/>
    <property type="evidence" value="ECO:0007669"/>
    <property type="project" value="UniProtKB-ARBA"/>
</dbReference>
<evidence type="ECO:0000256" key="6">
    <source>
        <dbReference type="ARBA" id="ARBA00022448"/>
    </source>
</evidence>
<dbReference type="Gene3D" id="1.20.1250.20">
    <property type="entry name" value="MFS general substrate transporter like domains"/>
    <property type="match status" value="1"/>
</dbReference>
<comment type="subunit">
    <text evidence="13">Component of the RNA exosome complex.</text>
</comment>
<feature type="transmembrane region" description="Helical" evidence="16">
    <location>
        <begin position="468"/>
        <end position="489"/>
    </location>
</feature>
<dbReference type="SUPFAM" id="SSF55666">
    <property type="entry name" value="Ribonuclease PH domain 2-like"/>
    <property type="match status" value="1"/>
</dbReference>
<comment type="similarity">
    <text evidence="5">Belongs to the major facilitator superfamily.</text>
</comment>
<dbReference type="GO" id="GO:0016020">
    <property type="term" value="C:membrane"/>
    <property type="evidence" value="ECO:0007669"/>
    <property type="project" value="UniProtKB-SubCell"/>
</dbReference>
<accession>A0AAE1PX05</accession>
<evidence type="ECO:0000256" key="11">
    <source>
        <dbReference type="ARBA" id="ARBA00023136"/>
    </source>
</evidence>
<comment type="similarity">
    <text evidence="4">Belongs to the RNase PH family.</text>
</comment>
<evidence type="ECO:0000256" key="4">
    <source>
        <dbReference type="ARBA" id="ARBA00006678"/>
    </source>
</evidence>
<feature type="transmembrane region" description="Helical" evidence="16">
    <location>
        <begin position="441"/>
        <end position="462"/>
    </location>
</feature>
<keyword evidence="19" id="KW-1185">Reference proteome</keyword>
<evidence type="ECO:0000256" key="13">
    <source>
        <dbReference type="ARBA" id="ARBA00062379"/>
    </source>
</evidence>
<keyword evidence="6" id="KW-0813">Transport</keyword>
<dbReference type="InterPro" id="IPR036259">
    <property type="entry name" value="MFS_trans_sf"/>
</dbReference>
<gene>
    <name evidence="18" type="ORF">Pmani_012917</name>
</gene>
<evidence type="ECO:0000256" key="3">
    <source>
        <dbReference type="ARBA" id="ARBA00004604"/>
    </source>
</evidence>
<keyword evidence="9" id="KW-0271">Exosome</keyword>
<comment type="subcellular location">
    <subcellularLocation>
        <location evidence="2">Cytoplasm</location>
    </subcellularLocation>
    <subcellularLocation>
        <location evidence="1">Membrane</location>
        <topology evidence="1">Multi-pass membrane protein</topology>
    </subcellularLocation>
    <subcellularLocation>
        <location evidence="3">Nucleus</location>
        <location evidence="3">Nucleolus</location>
    </subcellularLocation>
</comment>
<dbReference type="Gene3D" id="3.30.230.70">
    <property type="entry name" value="GHMP Kinase, N-terminal domain"/>
    <property type="match status" value="1"/>
</dbReference>
<feature type="transmembrane region" description="Helical" evidence="16">
    <location>
        <begin position="722"/>
        <end position="743"/>
    </location>
</feature>
<dbReference type="GO" id="GO:0022857">
    <property type="term" value="F:transmembrane transporter activity"/>
    <property type="evidence" value="ECO:0007669"/>
    <property type="project" value="InterPro"/>
</dbReference>
<dbReference type="InterPro" id="IPR020846">
    <property type="entry name" value="MFS_dom"/>
</dbReference>
<proteinExistence type="inferred from homology"/>
<evidence type="ECO:0000256" key="16">
    <source>
        <dbReference type="SAM" id="Phobius"/>
    </source>
</evidence>
<feature type="transmembrane region" description="Helical" evidence="16">
    <location>
        <begin position="384"/>
        <end position="401"/>
    </location>
</feature>
<dbReference type="InterPro" id="IPR015847">
    <property type="entry name" value="ExoRNase_PH_dom2"/>
</dbReference>
<evidence type="ECO:0000313" key="18">
    <source>
        <dbReference type="EMBL" id="KAK4315894.1"/>
    </source>
</evidence>
<dbReference type="PANTHER" id="PTHR23511">
    <property type="entry name" value="SYNAPTIC VESICLE GLYCOPROTEIN 2"/>
    <property type="match status" value="1"/>
</dbReference>
<dbReference type="InterPro" id="IPR020568">
    <property type="entry name" value="Ribosomal_Su5_D2-typ_SF"/>
</dbReference>
<dbReference type="InterPro" id="IPR011701">
    <property type="entry name" value="MFS"/>
</dbReference>
<feature type="transmembrane region" description="Helical" evidence="16">
    <location>
        <begin position="407"/>
        <end position="429"/>
    </location>
</feature>
<dbReference type="FunFam" id="3.30.230.70:FF:000004">
    <property type="entry name" value="Exosome complex component Rrp41"/>
    <property type="match status" value="1"/>
</dbReference>
<feature type="transmembrane region" description="Helical" evidence="16">
    <location>
        <begin position="657"/>
        <end position="680"/>
    </location>
</feature>
<dbReference type="GO" id="GO:0000178">
    <property type="term" value="C:exosome (RNase complex)"/>
    <property type="evidence" value="ECO:0007669"/>
    <property type="project" value="UniProtKB-KW"/>
</dbReference>
<dbReference type="Pfam" id="PF00083">
    <property type="entry name" value="Sugar_tr"/>
    <property type="match status" value="1"/>
</dbReference>
<feature type="compositionally biased region" description="Low complexity" evidence="15">
    <location>
        <begin position="262"/>
        <end position="278"/>
    </location>
</feature>
<organism evidence="18 19">
    <name type="scientific">Petrolisthes manimaculis</name>
    <dbReference type="NCBI Taxonomy" id="1843537"/>
    <lineage>
        <taxon>Eukaryota</taxon>
        <taxon>Metazoa</taxon>
        <taxon>Ecdysozoa</taxon>
        <taxon>Arthropoda</taxon>
        <taxon>Crustacea</taxon>
        <taxon>Multicrustacea</taxon>
        <taxon>Malacostraca</taxon>
        <taxon>Eumalacostraca</taxon>
        <taxon>Eucarida</taxon>
        <taxon>Decapoda</taxon>
        <taxon>Pleocyemata</taxon>
        <taxon>Anomura</taxon>
        <taxon>Galatheoidea</taxon>
        <taxon>Porcellanidae</taxon>
        <taxon>Petrolisthes</taxon>
    </lineage>
</organism>
<dbReference type="Pfam" id="PF01138">
    <property type="entry name" value="RNase_PH"/>
    <property type="match status" value="1"/>
</dbReference>
<protein>
    <recommendedName>
        <fullName evidence="14">Putative exosome complex component RRP41</fullName>
    </recommendedName>
</protein>
<evidence type="ECO:0000256" key="2">
    <source>
        <dbReference type="ARBA" id="ARBA00004496"/>
    </source>
</evidence>
<dbReference type="GO" id="GO:0071027">
    <property type="term" value="P:nuclear RNA surveillance"/>
    <property type="evidence" value="ECO:0007669"/>
    <property type="project" value="UniProtKB-ARBA"/>
</dbReference>
<keyword evidence="8 16" id="KW-0812">Transmembrane</keyword>
<dbReference type="Pfam" id="PF07690">
    <property type="entry name" value="MFS_1"/>
    <property type="match status" value="1"/>
</dbReference>
<feature type="transmembrane region" description="Helical" evidence="16">
    <location>
        <begin position="633"/>
        <end position="651"/>
    </location>
</feature>
<evidence type="ECO:0000256" key="12">
    <source>
        <dbReference type="ARBA" id="ARBA00058393"/>
    </source>
</evidence>